<feature type="transmembrane region" description="Helical" evidence="1">
    <location>
        <begin position="56"/>
        <end position="74"/>
    </location>
</feature>
<comment type="caution">
    <text evidence="2">The sequence shown here is derived from an EMBL/GenBank/DDBJ whole genome shotgun (WGS) entry which is preliminary data.</text>
</comment>
<evidence type="ECO:0000313" key="2">
    <source>
        <dbReference type="EMBL" id="RKE04823.1"/>
    </source>
</evidence>
<gene>
    <name evidence="2" type="ORF">BXY64_1851</name>
</gene>
<reference evidence="2 3" key="1">
    <citation type="submission" date="2018-09" db="EMBL/GenBank/DDBJ databases">
        <title>Genomic Encyclopedia of Archaeal and Bacterial Type Strains, Phase II (KMG-II): from individual species to whole genera.</title>
        <authorList>
            <person name="Goeker M."/>
        </authorList>
    </citation>
    <scope>NUCLEOTIDE SEQUENCE [LARGE SCALE GENOMIC DNA]</scope>
    <source>
        <strain evidence="2 3">DSM 21950</strain>
    </source>
</reference>
<keyword evidence="3" id="KW-1185">Reference proteome</keyword>
<proteinExistence type="predicted"/>
<sequence length="113" mass="12639">MASCHLYHRSVDYGVDIPLATARVLSCGFVLEMEPHEGIDFIELRFVRQWGLLGQVIYSFLIIPFKSTLIKLLSRLSYNVSPIKKALVVASISATLFPLALIIKLCLSFAINL</sequence>
<evidence type="ECO:0000313" key="3">
    <source>
        <dbReference type="Proteomes" id="UP000284531"/>
    </source>
</evidence>
<protein>
    <submittedName>
        <fullName evidence="2">Uncharacterized protein</fullName>
    </submittedName>
</protein>
<dbReference type="Proteomes" id="UP000284531">
    <property type="component" value="Unassembled WGS sequence"/>
</dbReference>
<feature type="transmembrane region" description="Helical" evidence="1">
    <location>
        <begin position="86"/>
        <end position="111"/>
    </location>
</feature>
<keyword evidence="1" id="KW-0472">Membrane</keyword>
<organism evidence="2 3">
    <name type="scientific">Marinifilum flexuosum</name>
    <dbReference type="NCBI Taxonomy" id="1117708"/>
    <lineage>
        <taxon>Bacteria</taxon>
        <taxon>Pseudomonadati</taxon>
        <taxon>Bacteroidota</taxon>
        <taxon>Bacteroidia</taxon>
        <taxon>Marinilabiliales</taxon>
        <taxon>Marinifilaceae</taxon>
    </lineage>
</organism>
<dbReference type="EMBL" id="RAPQ01000008">
    <property type="protein sequence ID" value="RKE04823.1"/>
    <property type="molecule type" value="Genomic_DNA"/>
</dbReference>
<dbReference type="AlphaFoldDB" id="A0A419XAN2"/>
<keyword evidence="1" id="KW-0812">Transmembrane</keyword>
<keyword evidence="1" id="KW-1133">Transmembrane helix</keyword>
<accession>A0A419XAN2</accession>
<evidence type="ECO:0000256" key="1">
    <source>
        <dbReference type="SAM" id="Phobius"/>
    </source>
</evidence>
<name>A0A419XAN2_9BACT</name>